<dbReference type="EMBL" id="QJJK01000005">
    <property type="protein sequence ID" value="PXW58655.1"/>
    <property type="molecule type" value="Genomic_DNA"/>
</dbReference>
<protein>
    <recommendedName>
        <fullName evidence="4">HlyD family type I secretion periplasmic adaptor subunit</fullName>
    </recommendedName>
</protein>
<gene>
    <name evidence="2" type="ORF">C7450_1051</name>
    <name evidence="1" type="ORF">C7450_107446</name>
</gene>
<keyword evidence="3" id="KW-1185">Reference proteome</keyword>
<dbReference type="AlphaFoldDB" id="A0A2V3U3V2"/>
<accession>A0A2V3U3V2</accession>
<comment type="caution">
    <text evidence="1">The sequence shown here is derived from an EMBL/GenBank/DDBJ whole genome shotgun (WGS) entry which is preliminary data.</text>
</comment>
<evidence type="ECO:0000313" key="2">
    <source>
        <dbReference type="EMBL" id="PXW58655.1"/>
    </source>
</evidence>
<proteinExistence type="predicted"/>
<dbReference type="PRINTS" id="PR01490">
    <property type="entry name" value="RTXTOXIND"/>
</dbReference>
<dbReference type="Proteomes" id="UP000248021">
    <property type="component" value="Unassembled WGS sequence"/>
</dbReference>
<evidence type="ECO:0008006" key="4">
    <source>
        <dbReference type="Google" id="ProtNLM"/>
    </source>
</evidence>
<evidence type="ECO:0000313" key="3">
    <source>
        <dbReference type="Proteomes" id="UP000248021"/>
    </source>
</evidence>
<feature type="non-terminal residue" evidence="1">
    <location>
        <position position="1"/>
    </location>
</feature>
<organism evidence="1 3">
    <name type="scientific">Chelatococcus asaccharovorans</name>
    <dbReference type="NCBI Taxonomy" id="28210"/>
    <lineage>
        <taxon>Bacteria</taxon>
        <taxon>Pseudomonadati</taxon>
        <taxon>Pseudomonadota</taxon>
        <taxon>Alphaproteobacteria</taxon>
        <taxon>Hyphomicrobiales</taxon>
        <taxon>Chelatococcaceae</taxon>
        <taxon>Chelatococcus</taxon>
    </lineage>
</organism>
<evidence type="ECO:0000313" key="1">
    <source>
        <dbReference type="EMBL" id="PXW57405.1"/>
    </source>
</evidence>
<reference evidence="1 3" key="1">
    <citation type="submission" date="2018-05" db="EMBL/GenBank/DDBJ databases">
        <title>Genomic Encyclopedia of Type Strains, Phase IV (KMG-IV): sequencing the most valuable type-strain genomes for metagenomic binning, comparative biology and taxonomic classification.</title>
        <authorList>
            <person name="Goeker M."/>
        </authorList>
    </citation>
    <scope>NUCLEOTIDE SEQUENCE [LARGE SCALE GENOMIC DNA]</scope>
    <source>
        <strain evidence="1 3">DSM 6462</strain>
    </source>
</reference>
<sequence length="55" mass="6045">LALIAVADTDIPAELKGRLRPGMPAEIIFNTGERTVMSYLMRPLTDAMSGAFREH</sequence>
<dbReference type="EMBL" id="QJJK01000007">
    <property type="protein sequence ID" value="PXW57405.1"/>
    <property type="molecule type" value="Genomic_DNA"/>
</dbReference>
<name>A0A2V3U3V2_9HYPH</name>